<accession>A0A6J4Q8Q7</accession>
<name>A0A6J4Q8Q7_9ACTN</name>
<dbReference type="EMBL" id="CADCUY010000576">
    <property type="protein sequence ID" value="CAA9437189.1"/>
    <property type="molecule type" value="Genomic_DNA"/>
</dbReference>
<gene>
    <name evidence="1" type="ORF">AVDCRST_MAG35-2988</name>
</gene>
<evidence type="ECO:0000313" key="1">
    <source>
        <dbReference type="EMBL" id="CAA9437189.1"/>
    </source>
</evidence>
<feature type="non-terminal residue" evidence="1">
    <location>
        <position position="1"/>
    </location>
</feature>
<feature type="non-terminal residue" evidence="1">
    <location>
        <position position="39"/>
    </location>
</feature>
<protein>
    <submittedName>
        <fullName evidence="1">Uncharacterized protein</fullName>
    </submittedName>
</protein>
<proteinExistence type="predicted"/>
<organism evidence="1">
    <name type="scientific">uncultured Quadrisphaera sp</name>
    <dbReference type="NCBI Taxonomy" id="904978"/>
    <lineage>
        <taxon>Bacteria</taxon>
        <taxon>Bacillati</taxon>
        <taxon>Actinomycetota</taxon>
        <taxon>Actinomycetes</taxon>
        <taxon>Kineosporiales</taxon>
        <taxon>Kineosporiaceae</taxon>
        <taxon>Quadrisphaera</taxon>
        <taxon>environmental samples</taxon>
    </lineage>
</organism>
<dbReference type="AlphaFoldDB" id="A0A6J4Q8Q7"/>
<sequence length="39" mass="4255">CRSSALPPPWRGGPPMATCCCRAGSVVRSPLVDRDRRSR</sequence>
<reference evidence="1" key="1">
    <citation type="submission" date="2020-02" db="EMBL/GenBank/DDBJ databases">
        <authorList>
            <person name="Meier V. D."/>
        </authorList>
    </citation>
    <scope>NUCLEOTIDE SEQUENCE</scope>
    <source>
        <strain evidence="1">AVDCRST_MAG35</strain>
    </source>
</reference>